<dbReference type="CDD" id="cd01555">
    <property type="entry name" value="UdpNAET"/>
    <property type="match status" value="1"/>
</dbReference>
<proteinExistence type="inferred from homology"/>
<evidence type="ECO:0000256" key="5">
    <source>
        <dbReference type="ARBA" id="ARBA00022679"/>
    </source>
</evidence>
<dbReference type="NCBIfam" id="NF006873">
    <property type="entry name" value="PRK09369.1"/>
    <property type="match status" value="1"/>
</dbReference>
<evidence type="ECO:0000256" key="6">
    <source>
        <dbReference type="ARBA" id="ARBA00022960"/>
    </source>
</evidence>
<dbReference type="GO" id="GO:0019277">
    <property type="term" value="P:UDP-N-acetylgalactosamine biosynthetic process"/>
    <property type="evidence" value="ECO:0007669"/>
    <property type="project" value="InterPro"/>
</dbReference>
<evidence type="ECO:0000256" key="13">
    <source>
        <dbReference type="ARBA" id="ARBA00047527"/>
    </source>
</evidence>
<evidence type="ECO:0000256" key="9">
    <source>
        <dbReference type="ARBA" id="ARBA00023316"/>
    </source>
</evidence>
<keyword evidence="9" id="KW-0961">Cell wall biogenesis/degradation</keyword>
<comment type="caution">
    <text evidence="16">The sequence shown here is derived from an EMBL/GenBank/DDBJ whole genome shotgun (WGS) entry which is preliminary data.</text>
</comment>
<evidence type="ECO:0000256" key="7">
    <source>
        <dbReference type="ARBA" id="ARBA00022984"/>
    </source>
</evidence>
<dbReference type="GO" id="GO:0071555">
    <property type="term" value="P:cell wall organization"/>
    <property type="evidence" value="ECO:0007669"/>
    <property type="project" value="UniProtKB-KW"/>
</dbReference>
<dbReference type="NCBIfam" id="TIGR01072">
    <property type="entry name" value="murA"/>
    <property type="match status" value="1"/>
</dbReference>
<evidence type="ECO:0000256" key="8">
    <source>
        <dbReference type="ARBA" id="ARBA00023306"/>
    </source>
</evidence>
<dbReference type="AlphaFoldDB" id="A0A1G2HYR9"/>
<keyword evidence="3" id="KW-0963">Cytoplasm</keyword>
<evidence type="ECO:0000313" key="16">
    <source>
        <dbReference type="EMBL" id="OGZ67559.1"/>
    </source>
</evidence>
<organism evidence="16 17">
    <name type="scientific">Candidatus Staskawiczbacteria bacterium RIFCSPHIGHO2_02_FULL_33_16</name>
    <dbReference type="NCBI Taxonomy" id="1802204"/>
    <lineage>
        <taxon>Bacteria</taxon>
        <taxon>Candidatus Staskawicziibacteriota</taxon>
    </lineage>
</organism>
<comment type="catalytic activity">
    <reaction evidence="13">
        <text>phosphoenolpyruvate + UDP-N-acetyl-alpha-D-glucosamine = UDP-N-acetyl-3-O-(1-carboxyvinyl)-alpha-D-glucosamine + phosphate</text>
        <dbReference type="Rhea" id="RHEA:18681"/>
        <dbReference type="ChEBI" id="CHEBI:43474"/>
        <dbReference type="ChEBI" id="CHEBI:57705"/>
        <dbReference type="ChEBI" id="CHEBI:58702"/>
        <dbReference type="ChEBI" id="CHEBI:68483"/>
        <dbReference type="EC" id="2.5.1.7"/>
    </reaction>
</comment>
<dbReference type="EMBL" id="MHOQ01000003">
    <property type="protein sequence ID" value="OGZ67559.1"/>
    <property type="molecule type" value="Genomic_DNA"/>
</dbReference>
<dbReference type="GO" id="GO:0008360">
    <property type="term" value="P:regulation of cell shape"/>
    <property type="evidence" value="ECO:0007669"/>
    <property type="project" value="UniProtKB-KW"/>
</dbReference>
<dbReference type="PANTHER" id="PTHR43783:SF1">
    <property type="entry name" value="UDP-N-ACETYLGLUCOSAMINE 1-CARBOXYVINYLTRANSFERASE"/>
    <property type="match status" value="1"/>
</dbReference>
<protein>
    <recommendedName>
        <fullName evidence="12 14">UDP-N-acetylglucosamine 1-carboxyvinyltransferase</fullName>
        <ecNumber evidence="11 14">2.5.1.7</ecNumber>
    </recommendedName>
</protein>
<dbReference type="InterPro" id="IPR001986">
    <property type="entry name" value="Enolpyruvate_Tfrase_dom"/>
</dbReference>
<sequence length="418" mass="45799">MLGDNFNILKLSDKFIINGNRELAGEIEVRGSKNAAGPALVACLLTQESCIIDNLPLIEDIHITIEILKDMGASAEFLSERKVKITCQNISPEKIDFVKFAKTRISVLFLGPLFARFNAFKFPSPGGDKIGLRPITVQLNALRKLGAKIEKEGSVYSVERNGIMAKEIVLQEFSVTATEIIMMASCLAKGKTIIKGAAAEPHVKDLGDMLLKMGANIKGHGTHVIEIEGVEQLHGCEHTVTSDYLEAGTFIVMAALTPGRVVVKNIDFNHLDLFLSKLEEIGVNFDRQENSVTVFYSPFIKPVKVQVLPHPGIATDLLPILVPLLTRAQGKSLIHDPLYGGRFGYIDELRKMGADIEIVDPHRSFVFGPNTLKGIIIESSDIRAGAGLIIAALMADGKTTINNVFQIDRGYEKIEERL</sequence>
<keyword evidence="6" id="KW-0133">Cell shape</keyword>
<comment type="similarity">
    <text evidence="10">Belongs to the EPSP synthase family. MurA subfamily.</text>
</comment>
<gene>
    <name evidence="16" type="ORF">A3D34_01210</name>
</gene>
<dbReference type="InterPro" id="IPR050068">
    <property type="entry name" value="MurA_subfamily"/>
</dbReference>
<dbReference type="GO" id="GO:0005737">
    <property type="term" value="C:cytoplasm"/>
    <property type="evidence" value="ECO:0007669"/>
    <property type="project" value="UniProtKB-SubCell"/>
</dbReference>
<dbReference type="Proteomes" id="UP000179183">
    <property type="component" value="Unassembled WGS sequence"/>
</dbReference>
<feature type="non-terminal residue" evidence="16">
    <location>
        <position position="418"/>
    </location>
</feature>
<keyword evidence="4" id="KW-0132">Cell division</keyword>
<evidence type="ECO:0000256" key="1">
    <source>
        <dbReference type="ARBA" id="ARBA00004496"/>
    </source>
</evidence>
<dbReference type="InterPro" id="IPR036968">
    <property type="entry name" value="Enolpyruvate_Tfrase_sf"/>
</dbReference>
<dbReference type="InterPro" id="IPR005750">
    <property type="entry name" value="UDP_GlcNAc_COvinyl_MurA"/>
</dbReference>
<evidence type="ECO:0000256" key="2">
    <source>
        <dbReference type="ARBA" id="ARBA00004752"/>
    </source>
</evidence>
<comment type="pathway">
    <text evidence="2">Cell wall biogenesis; peptidoglycan biosynthesis.</text>
</comment>
<evidence type="ECO:0000313" key="17">
    <source>
        <dbReference type="Proteomes" id="UP000179183"/>
    </source>
</evidence>
<evidence type="ECO:0000256" key="14">
    <source>
        <dbReference type="NCBIfam" id="TIGR01072"/>
    </source>
</evidence>
<dbReference type="Gene3D" id="3.65.10.10">
    <property type="entry name" value="Enolpyruvate transferase domain"/>
    <property type="match status" value="2"/>
</dbReference>
<evidence type="ECO:0000256" key="12">
    <source>
        <dbReference type="ARBA" id="ARBA00039754"/>
    </source>
</evidence>
<dbReference type="PANTHER" id="PTHR43783">
    <property type="entry name" value="UDP-N-ACETYLGLUCOSAMINE 1-CARBOXYVINYLTRANSFERASE"/>
    <property type="match status" value="1"/>
</dbReference>
<dbReference type="GO" id="GO:0009252">
    <property type="term" value="P:peptidoglycan biosynthetic process"/>
    <property type="evidence" value="ECO:0007669"/>
    <property type="project" value="UniProtKB-UniRule"/>
</dbReference>
<evidence type="ECO:0000256" key="4">
    <source>
        <dbReference type="ARBA" id="ARBA00022618"/>
    </source>
</evidence>
<dbReference type="GO" id="GO:0051301">
    <property type="term" value="P:cell division"/>
    <property type="evidence" value="ECO:0007669"/>
    <property type="project" value="UniProtKB-KW"/>
</dbReference>
<evidence type="ECO:0000259" key="15">
    <source>
        <dbReference type="Pfam" id="PF00275"/>
    </source>
</evidence>
<evidence type="ECO:0000256" key="3">
    <source>
        <dbReference type="ARBA" id="ARBA00022490"/>
    </source>
</evidence>
<dbReference type="Pfam" id="PF00275">
    <property type="entry name" value="EPSP_synthase"/>
    <property type="match status" value="1"/>
</dbReference>
<dbReference type="InterPro" id="IPR013792">
    <property type="entry name" value="RNA3'P_cycl/enolpyr_Trfase_a/b"/>
</dbReference>
<comment type="subcellular location">
    <subcellularLocation>
        <location evidence="1">Cytoplasm</location>
    </subcellularLocation>
</comment>
<keyword evidence="8" id="KW-0131">Cell cycle</keyword>
<keyword evidence="5 16" id="KW-0808">Transferase</keyword>
<evidence type="ECO:0000256" key="10">
    <source>
        <dbReference type="ARBA" id="ARBA00038367"/>
    </source>
</evidence>
<feature type="domain" description="Enolpyruvate transferase" evidence="15">
    <location>
        <begin position="18"/>
        <end position="418"/>
    </location>
</feature>
<accession>A0A1G2HYR9</accession>
<evidence type="ECO:0000256" key="11">
    <source>
        <dbReference type="ARBA" id="ARBA00039108"/>
    </source>
</evidence>
<reference evidence="16 17" key="1">
    <citation type="journal article" date="2016" name="Nat. Commun.">
        <title>Thousands of microbial genomes shed light on interconnected biogeochemical processes in an aquifer system.</title>
        <authorList>
            <person name="Anantharaman K."/>
            <person name="Brown C.T."/>
            <person name="Hug L.A."/>
            <person name="Sharon I."/>
            <person name="Castelle C.J."/>
            <person name="Probst A.J."/>
            <person name="Thomas B.C."/>
            <person name="Singh A."/>
            <person name="Wilkins M.J."/>
            <person name="Karaoz U."/>
            <person name="Brodie E.L."/>
            <person name="Williams K.H."/>
            <person name="Hubbard S.S."/>
            <person name="Banfield J.F."/>
        </authorList>
    </citation>
    <scope>NUCLEOTIDE SEQUENCE [LARGE SCALE GENOMIC DNA]</scope>
</reference>
<dbReference type="GO" id="GO:0008760">
    <property type="term" value="F:UDP-N-acetylglucosamine 1-carboxyvinyltransferase activity"/>
    <property type="evidence" value="ECO:0007669"/>
    <property type="project" value="UniProtKB-UniRule"/>
</dbReference>
<keyword evidence="7" id="KW-0573">Peptidoglycan synthesis</keyword>
<name>A0A1G2HYR9_9BACT</name>
<dbReference type="EC" id="2.5.1.7" evidence="11 14"/>
<dbReference type="SUPFAM" id="SSF55205">
    <property type="entry name" value="EPT/RTPC-like"/>
    <property type="match status" value="1"/>
</dbReference>